<reference evidence="2" key="1">
    <citation type="submission" date="2022-06" db="EMBL/GenBank/DDBJ databases">
        <title>Genome Sequence of Candolleomyces eurysporus.</title>
        <authorList>
            <person name="Buettner E."/>
        </authorList>
    </citation>
    <scope>NUCLEOTIDE SEQUENCE</scope>
    <source>
        <strain evidence="2">VTCC 930004</strain>
    </source>
</reference>
<gene>
    <name evidence="2" type="ORF">H1R20_g10213</name>
</gene>
<comment type="caution">
    <text evidence="2">The sequence shown here is derived from an EMBL/GenBank/DDBJ whole genome shotgun (WGS) entry which is preliminary data.</text>
</comment>
<name>A0A9W8MFN8_9AGAR</name>
<dbReference type="OrthoDB" id="3156807at2759"/>
<organism evidence="2 3">
    <name type="scientific">Candolleomyces eurysporus</name>
    <dbReference type="NCBI Taxonomy" id="2828524"/>
    <lineage>
        <taxon>Eukaryota</taxon>
        <taxon>Fungi</taxon>
        <taxon>Dikarya</taxon>
        <taxon>Basidiomycota</taxon>
        <taxon>Agaricomycotina</taxon>
        <taxon>Agaricomycetes</taxon>
        <taxon>Agaricomycetidae</taxon>
        <taxon>Agaricales</taxon>
        <taxon>Agaricineae</taxon>
        <taxon>Psathyrellaceae</taxon>
        <taxon>Candolleomyces</taxon>
    </lineage>
</organism>
<protein>
    <submittedName>
        <fullName evidence="2">Uncharacterized protein</fullName>
    </submittedName>
</protein>
<evidence type="ECO:0000256" key="1">
    <source>
        <dbReference type="SAM" id="MobiDB-lite"/>
    </source>
</evidence>
<evidence type="ECO:0000313" key="2">
    <source>
        <dbReference type="EMBL" id="KAJ2926889.1"/>
    </source>
</evidence>
<feature type="compositionally biased region" description="Polar residues" evidence="1">
    <location>
        <begin position="254"/>
        <end position="263"/>
    </location>
</feature>
<keyword evidence="3" id="KW-1185">Reference proteome</keyword>
<sequence length="498" mass="57340">MKPEEARNALPELWLQKLCSKLSGAQSIEDVQAVLDGLGASWLSDNQVESALRQLLDATEHKQLLELVLAYGSWSHRLSAWLLKSFPKYSTDEFQTFIHSEVLERLSHFLLFVPCAVDRERQLFLSEARFRVERIPQVLKYMVDLALDKTKRVDVDEADSDGFVTAKKRNPFQEMKAYKMESTLKQQDLSRLNVTYPRTKKEAFSNASLLFDVLKWTLSRYLGILQEPEISLAIQNMVVVLVSANTRNREERNQQPANGSTSEPAPADATPAAYPYVQSMKAALYFESASVFGDWRILISARANRDLREARRSDAKFFQIVIKKIIELSNGHFSDDNQKRLNGPNVGFPVFEAKMTRDTRLVYQIDCIPEYNDKFERQVIRIFGIYTHAQIDQRFWNSMGYQLLKKGKVYRDRCTFRNQPYHKGDSVILPASFPLHEKEISDDNSIPELSKEDLSEIHKLLVLDKFVALSKELLKSIFVDLDVTHVFDVSQVDFLPIL</sequence>
<feature type="non-terminal residue" evidence="2">
    <location>
        <position position="498"/>
    </location>
</feature>
<feature type="region of interest" description="Disordered" evidence="1">
    <location>
        <begin position="248"/>
        <end position="270"/>
    </location>
</feature>
<proteinExistence type="predicted"/>
<dbReference type="AlphaFoldDB" id="A0A9W8MFN8"/>
<accession>A0A9W8MFN8</accession>
<dbReference type="EMBL" id="JANBPK010001043">
    <property type="protein sequence ID" value="KAJ2926889.1"/>
    <property type="molecule type" value="Genomic_DNA"/>
</dbReference>
<dbReference type="Proteomes" id="UP001140091">
    <property type="component" value="Unassembled WGS sequence"/>
</dbReference>
<evidence type="ECO:0000313" key="3">
    <source>
        <dbReference type="Proteomes" id="UP001140091"/>
    </source>
</evidence>